<evidence type="ECO:0008006" key="3">
    <source>
        <dbReference type="Google" id="ProtNLM"/>
    </source>
</evidence>
<dbReference type="Proteomes" id="UP001327225">
    <property type="component" value="Chromosome"/>
</dbReference>
<evidence type="ECO:0000313" key="1">
    <source>
        <dbReference type="EMBL" id="WQQ27244.1"/>
    </source>
</evidence>
<proteinExistence type="predicted"/>
<organism evidence="1 2">
    <name type="scientific">Nocardioides bizhenqiangii</name>
    <dbReference type="NCBI Taxonomy" id="3095076"/>
    <lineage>
        <taxon>Bacteria</taxon>
        <taxon>Bacillati</taxon>
        <taxon>Actinomycetota</taxon>
        <taxon>Actinomycetes</taxon>
        <taxon>Propionibacteriales</taxon>
        <taxon>Nocardioidaceae</taxon>
        <taxon>Nocardioides</taxon>
    </lineage>
</organism>
<gene>
    <name evidence="1" type="ORF">SHK19_03220</name>
</gene>
<keyword evidence="2" id="KW-1185">Reference proteome</keyword>
<reference evidence="2" key="1">
    <citation type="submission" date="2023-12" db="EMBL/GenBank/DDBJ databases">
        <title>Novel species in genus Nocardioides.</title>
        <authorList>
            <person name="Zhou H."/>
        </authorList>
    </citation>
    <scope>NUCLEOTIDE SEQUENCE [LARGE SCALE GENOMIC DNA]</scope>
    <source>
        <strain evidence="2">HM61</strain>
    </source>
</reference>
<sequence length="206" mass="21385">MAAMARTPGSNRGTGSAGMLTRVAVASAACLLALSSCSGDDPEDSTPTDDEVALHLELAYGADDLDGDARIEVETEVGDVLSRYVSGAFLGDYPRQDFIGSFEDFTPRAARSATTHIEVLTGTGFDDASSVRASSLSARLSLFAPPEGVVAATAAVDFRFEVTQDGTTSTATLQGRLMLVRERGAWSVFGYDVALDDGGTVEGAVS</sequence>
<dbReference type="RefSeq" id="WP_322937828.1">
    <property type="nucleotide sequence ID" value="NZ_CP141059.1"/>
</dbReference>
<evidence type="ECO:0000313" key="2">
    <source>
        <dbReference type="Proteomes" id="UP001327225"/>
    </source>
</evidence>
<dbReference type="EMBL" id="CP141059">
    <property type="protein sequence ID" value="WQQ27244.1"/>
    <property type="molecule type" value="Genomic_DNA"/>
</dbReference>
<name>A0ABZ0ZTP8_9ACTN</name>
<protein>
    <recommendedName>
        <fullName evidence="3">Nuclear transport factor 2 family protein</fullName>
    </recommendedName>
</protein>
<accession>A0ABZ0ZTP8</accession>